<accession>A0A926JPG0</accession>
<dbReference type="InterPro" id="IPR034660">
    <property type="entry name" value="DinB/YfiT-like"/>
</dbReference>
<organism evidence="1 2">
    <name type="scientific">Sinomicrobium weinanense</name>
    <dbReference type="NCBI Taxonomy" id="2842200"/>
    <lineage>
        <taxon>Bacteria</taxon>
        <taxon>Pseudomonadati</taxon>
        <taxon>Bacteroidota</taxon>
        <taxon>Flavobacteriia</taxon>
        <taxon>Flavobacteriales</taxon>
        <taxon>Flavobacteriaceae</taxon>
        <taxon>Sinomicrobium</taxon>
    </lineage>
</organism>
<name>A0A926JPG0_9FLAO</name>
<dbReference type="InterPro" id="IPR011466">
    <property type="entry name" value="DUF1572"/>
</dbReference>
<gene>
    <name evidence="1" type="ORF">IBL28_02510</name>
</gene>
<evidence type="ECO:0000313" key="2">
    <source>
        <dbReference type="Proteomes" id="UP000653730"/>
    </source>
</evidence>
<dbReference type="AlphaFoldDB" id="A0A926JPG0"/>
<proteinExistence type="predicted"/>
<dbReference type="Pfam" id="PF07609">
    <property type="entry name" value="DUF1572"/>
    <property type="match status" value="1"/>
</dbReference>
<dbReference type="Gene3D" id="1.20.120.450">
    <property type="entry name" value="dinb family like domain"/>
    <property type="match status" value="1"/>
</dbReference>
<dbReference type="SUPFAM" id="SSF109854">
    <property type="entry name" value="DinB/YfiT-like putative metalloenzymes"/>
    <property type="match status" value="1"/>
</dbReference>
<comment type="caution">
    <text evidence="1">The sequence shown here is derived from an EMBL/GenBank/DDBJ whole genome shotgun (WGS) entry which is preliminary data.</text>
</comment>
<protein>
    <submittedName>
        <fullName evidence="1">DUF1572 family protein</fullName>
    </submittedName>
</protein>
<sequence length="178" mass="20779">MSNSNYLDSVKKQFLHYKSLGDKTFQTLSDNDIHWHKGEEDNSIAIIVKHLAGNMLSRWTNFFTQDGEKEWRHRDNEFTDTYTSVEDMKAGWEAGWTCFLDTLNSIRPEDLERSVYIRGKAHTVTEAINRQLAHYPYHIGQIVHIAKQLKDEDWKSLSIPRGASSEYNKTVLRTKEKS</sequence>
<dbReference type="EMBL" id="JACVDC010000003">
    <property type="protein sequence ID" value="MBC9794826.1"/>
    <property type="molecule type" value="Genomic_DNA"/>
</dbReference>
<reference evidence="1 2" key="1">
    <citation type="submission" date="2020-09" db="EMBL/GenBank/DDBJ databases">
        <title>Sinomicrobium weinanense sp. nov., a halophilic bacteria isolated from saline-alkali soil.</title>
        <authorList>
            <person name="Wu P."/>
            <person name="Ren H."/>
            <person name="Mei Y."/>
            <person name="Liang Y."/>
            <person name="Chen Z."/>
        </authorList>
    </citation>
    <scope>NUCLEOTIDE SEQUENCE [LARGE SCALE GENOMIC DNA]</scope>
    <source>
        <strain evidence="1 2">FJxs</strain>
    </source>
</reference>
<dbReference type="Proteomes" id="UP000653730">
    <property type="component" value="Unassembled WGS sequence"/>
</dbReference>
<evidence type="ECO:0000313" key="1">
    <source>
        <dbReference type="EMBL" id="MBC9794826.1"/>
    </source>
</evidence>
<dbReference type="RefSeq" id="WP_187963980.1">
    <property type="nucleotide sequence ID" value="NZ_JACVDC010000003.1"/>
</dbReference>
<keyword evidence="2" id="KW-1185">Reference proteome</keyword>